<keyword evidence="7" id="KW-0282">Flagellum</keyword>
<dbReference type="HAMAP" id="MF_00416">
    <property type="entry name" value="FlgI"/>
    <property type="match status" value="1"/>
</dbReference>
<comment type="subunit">
    <text evidence="6">The basal body constitutes a major portion of the flagellar organelle and consists of four rings (L,P,S, and M) mounted on a central rod.</text>
</comment>
<name>A0ABZ0I827_9GAMM</name>
<dbReference type="Proteomes" id="UP001626537">
    <property type="component" value="Chromosome"/>
</dbReference>
<organism evidence="7 8">
    <name type="scientific">Congregibacter variabilis</name>
    <dbReference type="NCBI Taxonomy" id="3081200"/>
    <lineage>
        <taxon>Bacteria</taxon>
        <taxon>Pseudomonadati</taxon>
        <taxon>Pseudomonadota</taxon>
        <taxon>Gammaproteobacteria</taxon>
        <taxon>Cellvibrionales</taxon>
        <taxon>Halieaceae</taxon>
        <taxon>Congregibacter</taxon>
    </lineage>
</organism>
<keyword evidence="8" id="KW-1185">Reference proteome</keyword>
<dbReference type="PANTHER" id="PTHR30381:SF0">
    <property type="entry name" value="FLAGELLAR P-RING PROTEIN"/>
    <property type="match status" value="1"/>
</dbReference>
<dbReference type="NCBIfam" id="NF003676">
    <property type="entry name" value="PRK05303.1"/>
    <property type="match status" value="1"/>
</dbReference>
<comment type="function">
    <text evidence="1 6">Assembles around the rod to form the L-ring and probably protects the motor/basal body from shearing forces during rotation.</text>
</comment>
<dbReference type="PANTHER" id="PTHR30381">
    <property type="entry name" value="FLAGELLAR P-RING PERIPLASMIC PROTEIN FLGI"/>
    <property type="match status" value="1"/>
</dbReference>
<feature type="chain" id="PRO_5044941497" description="Flagellar P-ring protein" evidence="6">
    <location>
        <begin position="24"/>
        <end position="370"/>
    </location>
</feature>
<evidence type="ECO:0000256" key="5">
    <source>
        <dbReference type="ARBA" id="ARBA00023143"/>
    </source>
</evidence>
<keyword evidence="5 6" id="KW-0975">Bacterial flagellum</keyword>
<evidence type="ECO:0000256" key="4">
    <source>
        <dbReference type="ARBA" id="ARBA00022729"/>
    </source>
</evidence>
<dbReference type="Pfam" id="PF02119">
    <property type="entry name" value="FlgI"/>
    <property type="match status" value="1"/>
</dbReference>
<keyword evidence="7" id="KW-0969">Cilium</keyword>
<dbReference type="PRINTS" id="PR01010">
    <property type="entry name" value="FLGPRINGFLGI"/>
</dbReference>
<accession>A0ABZ0I827</accession>
<comment type="subcellular location">
    <subcellularLocation>
        <location evidence="2 6">Bacterial flagellum basal body</location>
    </subcellularLocation>
</comment>
<protein>
    <recommendedName>
        <fullName evidence="6">Flagellar P-ring protein</fullName>
    </recommendedName>
    <alternativeName>
        <fullName evidence="6">Basal body P-ring protein</fullName>
    </alternativeName>
</protein>
<dbReference type="InterPro" id="IPR001782">
    <property type="entry name" value="Flag_FlgI"/>
</dbReference>
<sequence precursor="true">MTLIQRILPALLTLLVMATPVQAERIKDIAGIAGVRTNQLVGYGLVVGLDGSGDQVIQAPFTIQSLKSMLAQLGVNVPANVNPQLKNIATVMVTAELPPFTKPGQTIDVTVSSLANAKSLRGGQLLMTPLKGPDGETYAIAQGSMIVSGFGAEGSDGSSVTVNVPSAGRIPNGAIVERGVPSPFGTEPVMVMNLNSPDFTTAQRVAMSINASMGEGIAKPMDAVSIEVQAPRDPGDKVAFVSILENLQVDPGAAAAKVVINSRNGTIVIGDRVRVERAAVAHGNLTVTISENINVSQPGAFAGGGQTAITPDSEVSLAEESARMFLLEPGITLQELVSAVNKVGAAPGDLIAILEALQQAGALRAQLIVI</sequence>
<proteinExistence type="inferred from homology"/>
<evidence type="ECO:0000256" key="2">
    <source>
        <dbReference type="ARBA" id="ARBA00004117"/>
    </source>
</evidence>
<keyword evidence="7" id="KW-0966">Cell projection</keyword>
<evidence type="ECO:0000256" key="1">
    <source>
        <dbReference type="ARBA" id="ARBA00002591"/>
    </source>
</evidence>
<evidence type="ECO:0000256" key="6">
    <source>
        <dbReference type="HAMAP-Rule" id="MF_00416"/>
    </source>
</evidence>
<gene>
    <name evidence="6" type="primary">flgI</name>
    <name evidence="7" type="ORF">R0135_16115</name>
</gene>
<evidence type="ECO:0000313" key="8">
    <source>
        <dbReference type="Proteomes" id="UP001626537"/>
    </source>
</evidence>
<evidence type="ECO:0000313" key="7">
    <source>
        <dbReference type="EMBL" id="WOJ95300.1"/>
    </source>
</evidence>
<evidence type="ECO:0000256" key="3">
    <source>
        <dbReference type="ARBA" id="ARBA00008994"/>
    </source>
</evidence>
<reference evidence="7 8" key="1">
    <citation type="submission" date="2023-10" db="EMBL/GenBank/DDBJ databases">
        <title>Two novel species belonging to the OM43/NOR5 clade.</title>
        <authorList>
            <person name="Park M."/>
        </authorList>
    </citation>
    <scope>NUCLEOTIDE SEQUENCE [LARGE SCALE GENOMIC DNA]</scope>
    <source>
        <strain evidence="7 8">IMCC43200</strain>
    </source>
</reference>
<dbReference type="EMBL" id="CP136864">
    <property type="protein sequence ID" value="WOJ95300.1"/>
    <property type="molecule type" value="Genomic_DNA"/>
</dbReference>
<feature type="signal peptide" evidence="6">
    <location>
        <begin position="1"/>
        <end position="23"/>
    </location>
</feature>
<comment type="similarity">
    <text evidence="3 6">Belongs to the FlgI family.</text>
</comment>
<keyword evidence="4 6" id="KW-0732">Signal</keyword>